<keyword evidence="3" id="KW-1185">Reference proteome</keyword>
<dbReference type="PANTHER" id="PTHR43319">
    <property type="entry name" value="BETA-LACTAMASE-RELATED"/>
    <property type="match status" value="1"/>
</dbReference>
<dbReference type="InterPro" id="IPR052907">
    <property type="entry name" value="Beta-lactamase/esterase"/>
</dbReference>
<dbReference type="Pfam" id="PF00144">
    <property type="entry name" value="Beta-lactamase"/>
    <property type="match status" value="1"/>
</dbReference>
<gene>
    <name evidence="4 5" type="primary">LOC106061102</name>
</gene>
<proteinExistence type="predicted"/>
<dbReference type="Proteomes" id="UP001165740">
    <property type="component" value="Chromosome 1"/>
</dbReference>
<dbReference type="Gene3D" id="3.40.710.10">
    <property type="entry name" value="DD-peptidase/beta-lactamase superfamily"/>
    <property type="match status" value="1"/>
</dbReference>
<dbReference type="RefSeq" id="XP_055899512.1">
    <property type="nucleotide sequence ID" value="XM_056043537.1"/>
</dbReference>
<name>A0A9W3BJ16_BIOGL</name>
<dbReference type="GeneID" id="106061102"/>
<accession>A0A9W3BJ16</accession>
<dbReference type="AlphaFoldDB" id="A0A9W3BJ16"/>
<dbReference type="InterPro" id="IPR001466">
    <property type="entry name" value="Beta-lactam-related"/>
</dbReference>
<sequence>MNRITTIISLLIGLLAWQYYTHNVPSTNETPRTSGYFHPAFRKVAEVFRENLKSGLERGASFAAYHKGQCLIDLYGGWSDHEVERHWQDNTLTISWSMVKGVAAVVIARLVDMGLLDYKTEVYKYWPEFEKNDKQNITVEMLMAHQAGLIGLDERLHLFDYRDNWTKVERLLAQQKPKWPAGSAQGYHGLTFGMYADALVRKVDKQHRNLSQFFQEEIAQPLDIEFYIGLPLTEYHRFARSKAATFWEQRFKYFDFYEIITNPHTSIAFDVVQVTEKLMTIPEYANIGFPSISGFGSARSLAKLYDYLANKGSVKAKRLLSPNAVDLLLTPLNASTPNVFLLGIPMTRGLMVYTDSKGRHLIGHPGYGGNMAFADPEQNVGVAYFTNYLGGYRIDDPREVTLRETFYECFKDYKKSSPPIRSV</sequence>
<dbReference type="InterPro" id="IPR012338">
    <property type="entry name" value="Beta-lactam/transpept-like"/>
</dbReference>
<evidence type="ECO:0000313" key="3">
    <source>
        <dbReference type="Proteomes" id="UP001165740"/>
    </source>
</evidence>
<protein>
    <submittedName>
        <fullName evidence="4 5">Beta-lactamase domain-containing protein 2-like</fullName>
    </submittedName>
</protein>
<dbReference type="SUPFAM" id="SSF56601">
    <property type="entry name" value="beta-lactamase/transpeptidase-like"/>
    <property type="match status" value="1"/>
</dbReference>
<dbReference type="OMA" id="GKAELWP"/>
<dbReference type="RefSeq" id="XP_055899519.1">
    <property type="nucleotide sequence ID" value="XM_056043544.1"/>
</dbReference>
<feature type="signal peptide" evidence="1">
    <location>
        <begin position="1"/>
        <end position="21"/>
    </location>
</feature>
<feature type="domain" description="Beta-lactamase-related" evidence="2">
    <location>
        <begin position="47"/>
        <end position="398"/>
    </location>
</feature>
<evidence type="ECO:0000313" key="5">
    <source>
        <dbReference type="RefSeq" id="XP_055899519.1"/>
    </source>
</evidence>
<dbReference type="OrthoDB" id="5946976at2759"/>
<keyword evidence="1" id="KW-0732">Signal</keyword>
<evidence type="ECO:0000256" key="1">
    <source>
        <dbReference type="SAM" id="SignalP"/>
    </source>
</evidence>
<evidence type="ECO:0000313" key="4">
    <source>
        <dbReference type="RefSeq" id="XP_055899512.1"/>
    </source>
</evidence>
<organism evidence="3 4">
    <name type="scientific">Biomphalaria glabrata</name>
    <name type="common">Bloodfluke planorb</name>
    <name type="synonym">Freshwater snail</name>
    <dbReference type="NCBI Taxonomy" id="6526"/>
    <lineage>
        <taxon>Eukaryota</taxon>
        <taxon>Metazoa</taxon>
        <taxon>Spiralia</taxon>
        <taxon>Lophotrochozoa</taxon>
        <taxon>Mollusca</taxon>
        <taxon>Gastropoda</taxon>
        <taxon>Heterobranchia</taxon>
        <taxon>Euthyneura</taxon>
        <taxon>Panpulmonata</taxon>
        <taxon>Hygrophila</taxon>
        <taxon>Lymnaeoidea</taxon>
        <taxon>Planorbidae</taxon>
        <taxon>Biomphalaria</taxon>
    </lineage>
</organism>
<reference evidence="4 5" key="1">
    <citation type="submission" date="2025-04" db="UniProtKB">
        <authorList>
            <consortium name="RefSeq"/>
        </authorList>
    </citation>
    <scope>IDENTIFICATION</scope>
</reference>
<dbReference type="PANTHER" id="PTHR43319:SF3">
    <property type="entry name" value="BETA-LACTAMASE-RELATED DOMAIN-CONTAINING PROTEIN"/>
    <property type="match status" value="1"/>
</dbReference>
<evidence type="ECO:0000259" key="2">
    <source>
        <dbReference type="Pfam" id="PF00144"/>
    </source>
</evidence>
<feature type="chain" id="PRO_5044703055" evidence="1">
    <location>
        <begin position="22"/>
        <end position="423"/>
    </location>
</feature>